<organism evidence="3 4">
    <name type="scientific">Streptomyces piniterrae</name>
    <dbReference type="NCBI Taxonomy" id="2571125"/>
    <lineage>
        <taxon>Bacteria</taxon>
        <taxon>Bacillati</taxon>
        <taxon>Actinomycetota</taxon>
        <taxon>Actinomycetes</taxon>
        <taxon>Kitasatosporales</taxon>
        <taxon>Streptomycetaceae</taxon>
        <taxon>Streptomyces</taxon>
    </lineage>
</organism>
<feature type="signal peptide" evidence="2">
    <location>
        <begin position="1"/>
        <end position="22"/>
    </location>
</feature>
<accession>A0A4U0NIX4</accession>
<feature type="region of interest" description="Disordered" evidence="1">
    <location>
        <begin position="50"/>
        <end position="70"/>
    </location>
</feature>
<name>A0A4U0NIX4_9ACTN</name>
<evidence type="ECO:0000313" key="4">
    <source>
        <dbReference type="Proteomes" id="UP000308697"/>
    </source>
</evidence>
<reference evidence="3 4" key="1">
    <citation type="submission" date="2019-04" db="EMBL/GenBank/DDBJ databases">
        <title>Streptomyces piniterrae sp. nov., a heliquinomycin-producing actinomycete isolated from rhizosphere soil of Pinus yunnanensis.</title>
        <authorList>
            <person name="Zhuang X."/>
            <person name="Zhao J."/>
        </authorList>
    </citation>
    <scope>NUCLEOTIDE SEQUENCE [LARGE SCALE GENOMIC DNA]</scope>
    <source>
        <strain evidence="4">jys28</strain>
    </source>
</reference>
<comment type="caution">
    <text evidence="3">The sequence shown here is derived from an EMBL/GenBank/DDBJ whole genome shotgun (WGS) entry which is preliminary data.</text>
</comment>
<evidence type="ECO:0000256" key="1">
    <source>
        <dbReference type="SAM" id="MobiDB-lite"/>
    </source>
</evidence>
<evidence type="ECO:0008006" key="5">
    <source>
        <dbReference type="Google" id="ProtNLM"/>
    </source>
</evidence>
<dbReference type="AlphaFoldDB" id="A0A4U0NIX4"/>
<dbReference type="PROSITE" id="PS51257">
    <property type="entry name" value="PROKAR_LIPOPROTEIN"/>
    <property type="match status" value="1"/>
</dbReference>
<dbReference type="Proteomes" id="UP000308697">
    <property type="component" value="Unassembled WGS sequence"/>
</dbReference>
<keyword evidence="2" id="KW-0732">Signal</keyword>
<keyword evidence="4" id="KW-1185">Reference proteome</keyword>
<gene>
    <name evidence="3" type="ORF">FCH28_13625</name>
</gene>
<sequence>MTRTTRKLVVGAALFLSCIACTANSGGNTGPSATASSADQFTPINQLKSISLDGDPLSETETSDTREAPRAVGEVHAGHYRMIAYTQGSSCGLLVVDAKRSKRSLINLVSAWPKDRSEGSQRYAAGPYGLASGAGSDASHSQASLYCSEKAMVVEFTSREDTSTAGQQGQVSLKERQSEPAALVMVVGSDDARKKITDHFK</sequence>
<protein>
    <recommendedName>
        <fullName evidence="5">Lipoprotein</fullName>
    </recommendedName>
</protein>
<dbReference type="EMBL" id="SUMB01000004">
    <property type="protein sequence ID" value="TJZ54216.1"/>
    <property type="molecule type" value="Genomic_DNA"/>
</dbReference>
<evidence type="ECO:0000256" key="2">
    <source>
        <dbReference type="SAM" id="SignalP"/>
    </source>
</evidence>
<feature type="chain" id="PRO_5039673068" description="Lipoprotein" evidence="2">
    <location>
        <begin position="23"/>
        <end position="201"/>
    </location>
</feature>
<proteinExistence type="predicted"/>
<dbReference type="OrthoDB" id="4194876at2"/>
<evidence type="ECO:0000313" key="3">
    <source>
        <dbReference type="EMBL" id="TJZ54216.1"/>
    </source>
</evidence>
<dbReference type="RefSeq" id="WP_136740142.1">
    <property type="nucleotide sequence ID" value="NZ_SUMB01000004.1"/>
</dbReference>